<dbReference type="EMBL" id="CAHP01000001">
    <property type="protein sequence ID" value="CCG39770.1"/>
    <property type="molecule type" value="Genomic_DNA"/>
</dbReference>
<dbReference type="Gene3D" id="2.40.240.50">
    <property type="entry name" value="Barwin-like endoglucanases"/>
    <property type="match status" value="1"/>
</dbReference>
<feature type="chain" id="PRO_5003611661" description="peptidoglycan lytic exotransglycosylase" evidence="6">
    <location>
        <begin position="21"/>
        <end position="395"/>
    </location>
</feature>
<evidence type="ECO:0000256" key="6">
    <source>
        <dbReference type="SAM" id="SignalP"/>
    </source>
</evidence>
<evidence type="ECO:0000256" key="3">
    <source>
        <dbReference type="ARBA" id="ARBA00023239"/>
    </source>
</evidence>
<keyword evidence="6" id="KW-0732">Signal</keyword>
<gene>
    <name evidence="8" type="ORF">PHAMO_10195</name>
</gene>
<organism evidence="8 9">
    <name type="scientific">Magnetospirillum molischianum DSM 120</name>
    <dbReference type="NCBI Taxonomy" id="1150626"/>
    <lineage>
        <taxon>Bacteria</taxon>
        <taxon>Pseudomonadati</taxon>
        <taxon>Pseudomonadota</taxon>
        <taxon>Alphaproteobacteria</taxon>
        <taxon>Rhodospirillales</taxon>
        <taxon>Rhodospirillaceae</taxon>
        <taxon>Magnetospirillum</taxon>
    </lineage>
</organism>
<comment type="catalytic activity">
    <reaction evidence="1">
        <text>Exolytic cleavage of the (1-&gt;4)-beta-glycosidic linkage between N-acetylmuramic acid (MurNAc) and N-acetylglucosamine (GlcNAc) residues in peptidoglycan, from either the reducing or the non-reducing ends of the peptidoglycan chains, with concomitant formation of a 1,6-anhydrobond in the MurNAc residue.</text>
        <dbReference type="EC" id="4.2.2.n1"/>
    </reaction>
</comment>
<dbReference type="Proteomes" id="UP000004169">
    <property type="component" value="Unassembled WGS sequence"/>
</dbReference>
<evidence type="ECO:0000256" key="2">
    <source>
        <dbReference type="ARBA" id="ARBA00012587"/>
    </source>
</evidence>
<dbReference type="EC" id="4.2.2.n1" evidence="2"/>
<dbReference type="InterPro" id="IPR036908">
    <property type="entry name" value="RlpA-like_sf"/>
</dbReference>
<dbReference type="SMART" id="SM00925">
    <property type="entry name" value="MltA"/>
    <property type="match status" value="1"/>
</dbReference>
<dbReference type="GO" id="GO:0071555">
    <property type="term" value="P:cell wall organization"/>
    <property type="evidence" value="ECO:0007669"/>
    <property type="project" value="UniProtKB-KW"/>
</dbReference>
<dbReference type="InterPro" id="IPR010611">
    <property type="entry name" value="3D_dom"/>
</dbReference>
<dbReference type="GO" id="GO:0009253">
    <property type="term" value="P:peptidoglycan catabolic process"/>
    <property type="evidence" value="ECO:0007669"/>
    <property type="project" value="TreeGrafter"/>
</dbReference>
<dbReference type="CDD" id="cd14485">
    <property type="entry name" value="mltA_like_LT_A"/>
    <property type="match status" value="1"/>
</dbReference>
<dbReference type="SUPFAM" id="SSF50685">
    <property type="entry name" value="Barwin-like endoglucanases"/>
    <property type="match status" value="1"/>
</dbReference>
<evidence type="ECO:0000313" key="9">
    <source>
        <dbReference type="Proteomes" id="UP000004169"/>
    </source>
</evidence>
<dbReference type="PANTHER" id="PTHR30124:SF0">
    <property type="entry name" value="MEMBRANE-BOUND LYTIC MUREIN TRANSGLYCOSYLASE A"/>
    <property type="match status" value="1"/>
</dbReference>
<dbReference type="RefSeq" id="WP_002725478.1">
    <property type="nucleotide sequence ID" value="NZ_CAHP01000001.1"/>
</dbReference>
<evidence type="ECO:0000256" key="1">
    <source>
        <dbReference type="ARBA" id="ARBA00001420"/>
    </source>
</evidence>
<dbReference type="GO" id="GO:0008933">
    <property type="term" value="F:peptidoglycan lytic transglycosylase activity"/>
    <property type="evidence" value="ECO:0007669"/>
    <property type="project" value="TreeGrafter"/>
</dbReference>
<feature type="signal peptide" evidence="6">
    <location>
        <begin position="1"/>
        <end position="20"/>
    </location>
</feature>
<dbReference type="InterPro" id="IPR005300">
    <property type="entry name" value="MltA_B"/>
</dbReference>
<dbReference type="eggNOG" id="COG2821">
    <property type="taxonomic scope" value="Bacteria"/>
</dbReference>
<dbReference type="Gene3D" id="2.40.40.10">
    <property type="entry name" value="RlpA-like domain"/>
    <property type="match status" value="1"/>
</dbReference>
<sequence>MRALCGLVLLLLVSACAPFAPQEPPAAPSTGARMGLQPIGYDELPGWSEDSAADVLPALLRTCDRILRLPTDRSIGHDGIAGTAADWYAPCAAARRIAPGDDDAARAMFETLFQPWQVSADGNTEGLFTGYFEPEIAGSKQRKGRFSIPVLGKPSDLVSVDLGRFRPEMKGEQIVGRVEAGRLLPYPSRKEIENGGLDGRAPVLVWTDDLVDFAIMQIQGSGRVRLEDGSVLRLGVAGTNGHKFVGIGKVMRDEGVLSGDSSMPGIRAWLKDHPDQANDLLARNPRYIFYAINTGDGPLGTEGVALTPERSMAIDPRHIPLGAPVWVDTTTPDGKPLRRLMMAQDTGAAIKGPVRGDLFWGSGAAAFAQAGRMKSPGRLVLFLPQVRTPRLALAR</sequence>
<name>H8FN32_MAGML</name>
<dbReference type="PIRSF" id="PIRSF019422">
    <property type="entry name" value="MltA"/>
    <property type="match status" value="1"/>
</dbReference>
<dbReference type="PROSITE" id="PS51257">
    <property type="entry name" value="PROKAR_LIPOPROTEIN"/>
    <property type="match status" value="1"/>
</dbReference>
<reference evidence="8 9" key="1">
    <citation type="journal article" date="2012" name="J. Bacteriol.">
        <title>Draft Genome Sequence of the Purple Photosynthetic Bacterium Phaeospirillum molischianum DSM120, a Particularly Versatile Bacterium.</title>
        <authorList>
            <person name="Duquesne K."/>
            <person name="Prima V."/>
            <person name="Ji B."/>
            <person name="Rouy Z."/>
            <person name="Medigue C."/>
            <person name="Talla E."/>
            <person name="Sturgis J.N."/>
        </authorList>
    </citation>
    <scope>NUCLEOTIDE SEQUENCE [LARGE SCALE GENOMIC DNA]</scope>
    <source>
        <strain evidence="9">DSM120</strain>
    </source>
</reference>
<evidence type="ECO:0000259" key="7">
    <source>
        <dbReference type="SMART" id="SM00925"/>
    </source>
</evidence>
<proteinExistence type="predicted"/>
<dbReference type="Pfam" id="PF03562">
    <property type="entry name" value="MltA"/>
    <property type="match status" value="1"/>
</dbReference>
<dbReference type="InterPro" id="IPR026044">
    <property type="entry name" value="MltA"/>
</dbReference>
<evidence type="ECO:0000256" key="5">
    <source>
        <dbReference type="ARBA" id="ARBA00030918"/>
    </source>
</evidence>
<dbReference type="Pfam" id="PF06725">
    <property type="entry name" value="3D"/>
    <property type="match status" value="1"/>
</dbReference>
<dbReference type="GO" id="GO:0019867">
    <property type="term" value="C:outer membrane"/>
    <property type="evidence" value="ECO:0007669"/>
    <property type="project" value="InterPro"/>
</dbReference>
<dbReference type="CDD" id="cd14668">
    <property type="entry name" value="mlta_B"/>
    <property type="match status" value="1"/>
</dbReference>
<dbReference type="AlphaFoldDB" id="H8FN32"/>
<keyword evidence="9" id="KW-1185">Reference proteome</keyword>
<protein>
    <recommendedName>
        <fullName evidence="2">peptidoglycan lytic exotransglycosylase</fullName>
        <ecNumber evidence="2">4.2.2.n1</ecNumber>
    </recommendedName>
    <alternativeName>
        <fullName evidence="5">Murein hydrolase A</fullName>
    </alternativeName>
</protein>
<dbReference type="STRING" id="1150626.PHAMO_10195"/>
<dbReference type="PANTHER" id="PTHR30124">
    <property type="entry name" value="MEMBRANE-BOUND LYTIC MUREIN TRANSGLYCOSYLASE A"/>
    <property type="match status" value="1"/>
</dbReference>
<comment type="caution">
    <text evidence="8">The sequence shown here is derived from an EMBL/GenBank/DDBJ whole genome shotgun (WGS) entry which is preliminary data.</text>
</comment>
<feature type="domain" description="Lytic transglycosylase MltA" evidence="7">
    <location>
        <begin position="135"/>
        <end position="291"/>
    </location>
</feature>
<keyword evidence="4" id="KW-0961">Cell wall biogenesis/degradation</keyword>
<accession>H8FN32</accession>
<evidence type="ECO:0000313" key="8">
    <source>
        <dbReference type="EMBL" id="CCG39770.1"/>
    </source>
</evidence>
<keyword evidence="3" id="KW-0456">Lyase</keyword>
<dbReference type="GO" id="GO:0009254">
    <property type="term" value="P:peptidoglycan turnover"/>
    <property type="evidence" value="ECO:0007669"/>
    <property type="project" value="InterPro"/>
</dbReference>
<evidence type="ECO:0000256" key="4">
    <source>
        <dbReference type="ARBA" id="ARBA00023316"/>
    </source>
</evidence>
<dbReference type="GO" id="GO:0004553">
    <property type="term" value="F:hydrolase activity, hydrolyzing O-glycosyl compounds"/>
    <property type="evidence" value="ECO:0007669"/>
    <property type="project" value="InterPro"/>
</dbReference>